<reference evidence="2 4" key="1">
    <citation type="journal article" date="2020" name="ISME J.">
        <title>Uncovering the hidden diversity of litter-decomposition mechanisms in mushroom-forming fungi.</title>
        <authorList>
            <person name="Floudas D."/>
            <person name="Bentzer J."/>
            <person name="Ahren D."/>
            <person name="Johansson T."/>
            <person name="Persson P."/>
            <person name="Tunlid A."/>
        </authorList>
    </citation>
    <scope>NUCLEOTIDE SEQUENCE [LARGE SCALE GENOMIC DNA]</scope>
    <source>
        <strain evidence="2 4">CBS 406.79</strain>
    </source>
</reference>
<dbReference type="GO" id="GO:0004364">
    <property type="term" value="F:glutathione transferase activity"/>
    <property type="evidence" value="ECO:0007669"/>
    <property type="project" value="TreeGrafter"/>
</dbReference>
<dbReference type="InterPro" id="IPR054416">
    <property type="entry name" value="GST_UstS-like_C"/>
</dbReference>
<dbReference type="AlphaFoldDB" id="A0A8H5FU69"/>
<dbReference type="SUPFAM" id="SSF52833">
    <property type="entry name" value="Thioredoxin-like"/>
    <property type="match status" value="1"/>
</dbReference>
<protein>
    <recommendedName>
        <fullName evidence="1">GST N-terminal domain-containing protein</fullName>
    </recommendedName>
</protein>
<dbReference type="InterPro" id="IPR036282">
    <property type="entry name" value="Glutathione-S-Trfase_C_sf"/>
</dbReference>
<dbReference type="Pfam" id="PF13409">
    <property type="entry name" value="GST_N_2"/>
    <property type="match status" value="1"/>
</dbReference>
<gene>
    <name evidence="3" type="ORF">D9757_012743</name>
    <name evidence="2" type="ORF">D9757_013618</name>
</gene>
<proteinExistence type="predicted"/>
<dbReference type="GO" id="GO:0016034">
    <property type="term" value="F:maleylacetoacetate isomerase activity"/>
    <property type="evidence" value="ECO:0007669"/>
    <property type="project" value="TreeGrafter"/>
</dbReference>
<dbReference type="SUPFAM" id="SSF47616">
    <property type="entry name" value="GST C-terminal domain-like"/>
    <property type="match status" value="1"/>
</dbReference>
<dbReference type="Proteomes" id="UP000518752">
    <property type="component" value="Unassembled WGS sequence"/>
</dbReference>
<dbReference type="CDD" id="cd03038">
    <property type="entry name" value="GST_N_etherase_LigE"/>
    <property type="match status" value="1"/>
</dbReference>
<dbReference type="InterPro" id="IPR004045">
    <property type="entry name" value="Glutathione_S-Trfase_N"/>
</dbReference>
<dbReference type="PROSITE" id="PS50404">
    <property type="entry name" value="GST_NTER"/>
    <property type="match status" value="1"/>
</dbReference>
<dbReference type="PANTHER" id="PTHR42673">
    <property type="entry name" value="MALEYLACETOACETATE ISOMERASE"/>
    <property type="match status" value="1"/>
</dbReference>
<dbReference type="Gene3D" id="3.40.30.10">
    <property type="entry name" value="Glutaredoxin"/>
    <property type="match status" value="1"/>
</dbReference>
<dbReference type="Gene3D" id="1.20.1050.10">
    <property type="match status" value="1"/>
</dbReference>
<dbReference type="OrthoDB" id="4951845at2759"/>
<feature type="domain" description="GST N-terminal" evidence="1">
    <location>
        <begin position="26"/>
        <end position="108"/>
    </location>
</feature>
<comment type="caution">
    <text evidence="2">The sequence shown here is derived from an EMBL/GenBank/DDBJ whole genome shotgun (WGS) entry which is preliminary data.</text>
</comment>
<dbReference type="GO" id="GO:0006749">
    <property type="term" value="P:glutathione metabolic process"/>
    <property type="evidence" value="ECO:0007669"/>
    <property type="project" value="TreeGrafter"/>
</dbReference>
<dbReference type="EMBL" id="JAACJN010000300">
    <property type="protein sequence ID" value="KAF5349900.1"/>
    <property type="molecule type" value="Genomic_DNA"/>
</dbReference>
<evidence type="ECO:0000313" key="4">
    <source>
        <dbReference type="Proteomes" id="UP000518752"/>
    </source>
</evidence>
<dbReference type="InterPro" id="IPR036249">
    <property type="entry name" value="Thioredoxin-like_sf"/>
</dbReference>
<evidence type="ECO:0000313" key="3">
    <source>
        <dbReference type="EMBL" id="KAF5364859.1"/>
    </source>
</evidence>
<organism evidence="2 4">
    <name type="scientific">Collybiopsis confluens</name>
    <dbReference type="NCBI Taxonomy" id="2823264"/>
    <lineage>
        <taxon>Eukaryota</taxon>
        <taxon>Fungi</taxon>
        <taxon>Dikarya</taxon>
        <taxon>Basidiomycota</taxon>
        <taxon>Agaricomycotina</taxon>
        <taxon>Agaricomycetes</taxon>
        <taxon>Agaricomycetidae</taxon>
        <taxon>Agaricales</taxon>
        <taxon>Marasmiineae</taxon>
        <taxon>Omphalotaceae</taxon>
        <taxon>Collybiopsis</taxon>
    </lineage>
</organism>
<sequence>MSASNQTEIIFYDIPLAEPEPNICWSPNTWKTRFCLNYKGLPYRTEWVEYPDIEGLCKKIGAAPTGVESDGVTPAYTLPVIYDPTTKRAISESFNIALYLDATYPGTPRLIPSGTSGLQSAFISLAMLRIIPHLVMIVTGVEIFQKLSGRSQEFFRRTREASYGMKMEEFTPKGEARVEAWKKFQKGLQLLTKHYDAAKEENGGEYLCGSNPTFADFGLAGLLHWCKAGFGADSEQWKEILELQGGRWATFVTSLDRYTKV</sequence>
<accession>A0A8H5FU69</accession>
<evidence type="ECO:0000313" key="2">
    <source>
        <dbReference type="EMBL" id="KAF5349900.1"/>
    </source>
</evidence>
<keyword evidence="4" id="KW-1185">Reference proteome</keyword>
<name>A0A8H5FU69_9AGAR</name>
<dbReference type="EMBL" id="JAACJN010000180">
    <property type="protein sequence ID" value="KAF5364859.1"/>
    <property type="molecule type" value="Genomic_DNA"/>
</dbReference>
<dbReference type="Pfam" id="PF22041">
    <property type="entry name" value="GST_C_7"/>
    <property type="match status" value="1"/>
</dbReference>
<dbReference type="GO" id="GO:0006559">
    <property type="term" value="P:L-phenylalanine catabolic process"/>
    <property type="evidence" value="ECO:0007669"/>
    <property type="project" value="TreeGrafter"/>
</dbReference>
<evidence type="ECO:0000259" key="1">
    <source>
        <dbReference type="PROSITE" id="PS50404"/>
    </source>
</evidence>
<dbReference type="PANTHER" id="PTHR42673:SF4">
    <property type="entry name" value="MALEYLACETOACETATE ISOMERASE"/>
    <property type="match status" value="1"/>
</dbReference>